<dbReference type="InterPro" id="IPR044094">
    <property type="entry name" value="AtsA-like_MBL-fold"/>
</dbReference>
<dbReference type="InterPro" id="IPR036866">
    <property type="entry name" value="RibonucZ/Hydroxyglut_hydro"/>
</dbReference>
<reference evidence="4 5" key="1">
    <citation type="submission" date="2017-05" db="EMBL/GenBank/DDBJ databases">
        <title>Complete and WGS of Bordetella genogroups.</title>
        <authorList>
            <person name="Spilker T."/>
            <person name="Lipuma J."/>
        </authorList>
    </citation>
    <scope>NUCLEOTIDE SEQUENCE [LARGE SCALE GENOMIC DNA]</scope>
    <source>
        <strain evidence="4 5">AU9795</strain>
    </source>
</reference>
<dbReference type="Pfam" id="PF12706">
    <property type="entry name" value="Lactamase_B_2"/>
    <property type="match status" value="1"/>
</dbReference>
<gene>
    <name evidence="4" type="ORF">CAL27_03855</name>
    <name evidence="3" type="ORF">CEG14_01185</name>
</gene>
<keyword evidence="1 3" id="KW-0378">Hydrolase</keyword>
<dbReference type="EMBL" id="NEVR01000001">
    <property type="protein sequence ID" value="OZI68609.1"/>
    <property type="molecule type" value="Genomic_DNA"/>
</dbReference>
<dbReference type="OrthoDB" id="9803916at2"/>
<evidence type="ECO:0000313" key="4">
    <source>
        <dbReference type="EMBL" id="OZI68609.1"/>
    </source>
</evidence>
<evidence type="ECO:0000259" key="2">
    <source>
        <dbReference type="SMART" id="SM00849"/>
    </source>
</evidence>
<dbReference type="SMART" id="SM00849">
    <property type="entry name" value="Lactamase_B"/>
    <property type="match status" value="1"/>
</dbReference>
<dbReference type="RefSeq" id="WP_094824529.1">
    <property type="nucleotide sequence ID" value="NZ_NEVL01000001.1"/>
</dbReference>
<name>A0A261STJ7_9BORD</name>
<feature type="domain" description="Metallo-beta-lactamase" evidence="2">
    <location>
        <begin position="18"/>
        <end position="248"/>
    </location>
</feature>
<dbReference type="CDD" id="cd07719">
    <property type="entry name" value="arylsulfatase_AtsA-like_MBL-fold"/>
    <property type="match status" value="1"/>
</dbReference>
<proteinExistence type="predicted"/>
<dbReference type="SUPFAM" id="SSF56281">
    <property type="entry name" value="Metallo-hydrolase/oxidoreductase"/>
    <property type="match status" value="1"/>
</dbReference>
<dbReference type="AlphaFoldDB" id="A0A261STJ7"/>
<reference evidence="3 6" key="2">
    <citation type="submission" date="2017-05" db="EMBL/GenBank/DDBJ databases">
        <title>Complete and WGS of Bordetella genogroups.</title>
        <authorList>
            <person name="Spilker T."/>
            <person name="LiPuma J."/>
        </authorList>
    </citation>
    <scope>NUCLEOTIDE SEQUENCE [LARGE SCALE GENOMIC DNA]</scope>
    <source>
        <strain evidence="3 6">AU17610</strain>
    </source>
</reference>
<evidence type="ECO:0000313" key="3">
    <source>
        <dbReference type="EMBL" id="OZI40411.1"/>
    </source>
</evidence>
<dbReference type="InterPro" id="IPR001279">
    <property type="entry name" value="Metallo-B-lactamas"/>
</dbReference>
<dbReference type="Proteomes" id="UP000217005">
    <property type="component" value="Unassembled WGS sequence"/>
</dbReference>
<comment type="caution">
    <text evidence="3">The sequence shown here is derived from an EMBL/GenBank/DDBJ whole genome shotgun (WGS) entry which is preliminary data.</text>
</comment>
<dbReference type="Proteomes" id="UP000216354">
    <property type="component" value="Unassembled WGS sequence"/>
</dbReference>
<protein>
    <submittedName>
        <fullName evidence="3">MBL fold metallo-hydrolase</fullName>
    </submittedName>
</protein>
<sequence length="294" mass="32437">MQLWLLGTGTPTPSLHRMCSGYVARINDEYLVFDHGFGAHHRLLELGIPATKVSHLFISHHHYDHMGDYPRLLLTRWDQGAGKIRELEVYGPPPLKAITARLIDDDGVFGPDLISRTQNQASIDVYQARGGAGQRARPAPVLHEIAEDAVIETENWKVTVAPVHHFAPHLVSYGFRVDADGQSFVYSGDTGPCRALTTLAKDCDVLVHMCHYYSGTAPSKAFAAFTMGHRELAQAAAEANAKSLVISHVTEQFDRPGIRERVIKEVAEIYKGNIFFGEDCMEIPLAGPTVAKLD</sequence>
<evidence type="ECO:0000313" key="5">
    <source>
        <dbReference type="Proteomes" id="UP000216354"/>
    </source>
</evidence>
<dbReference type="PANTHER" id="PTHR46018">
    <property type="entry name" value="ZINC PHOSPHODIESTERASE ELAC PROTEIN 1"/>
    <property type="match status" value="1"/>
</dbReference>
<evidence type="ECO:0000256" key="1">
    <source>
        <dbReference type="ARBA" id="ARBA00022801"/>
    </source>
</evidence>
<dbReference type="PANTHER" id="PTHR46018:SF2">
    <property type="entry name" value="ZINC PHOSPHODIESTERASE ELAC PROTEIN 1"/>
    <property type="match status" value="1"/>
</dbReference>
<dbReference type="GO" id="GO:0042781">
    <property type="term" value="F:3'-tRNA processing endoribonuclease activity"/>
    <property type="evidence" value="ECO:0007669"/>
    <property type="project" value="TreeGrafter"/>
</dbReference>
<dbReference type="Gene3D" id="3.60.15.10">
    <property type="entry name" value="Ribonuclease Z/Hydroxyacylglutathione hydrolase-like"/>
    <property type="match status" value="1"/>
</dbReference>
<organism evidence="3 6">
    <name type="scientific">Bordetella genomosp. 1</name>
    <dbReference type="NCBI Taxonomy" id="1395607"/>
    <lineage>
        <taxon>Bacteria</taxon>
        <taxon>Pseudomonadati</taxon>
        <taxon>Pseudomonadota</taxon>
        <taxon>Betaproteobacteria</taxon>
        <taxon>Burkholderiales</taxon>
        <taxon>Alcaligenaceae</taxon>
        <taxon>Bordetella</taxon>
    </lineage>
</organism>
<keyword evidence="5" id="KW-1185">Reference proteome</keyword>
<dbReference type="EMBL" id="NEVL01000001">
    <property type="protein sequence ID" value="OZI40411.1"/>
    <property type="molecule type" value="Genomic_DNA"/>
</dbReference>
<accession>A0A261STJ7</accession>
<evidence type="ECO:0000313" key="6">
    <source>
        <dbReference type="Proteomes" id="UP000217005"/>
    </source>
</evidence>